<feature type="domain" description="GmrSD restriction endonucleases N-terminal" evidence="3">
    <location>
        <begin position="1"/>
        <end position="170"/>
    </location>
</feature>
<name>A0A4Q9KC15_9ACTN</name>
<evidence type="ECO:0000259" key="5">
    <source>
        <dbReference type="Pfam" id="PF14088"/>
    </source>
</evidence>
<dbReference type="InterPro" id="IPR011089">
    <property type="entry name" value="GmrSD_C"/>
</dbReference>
<accession>A0A4Q9KC15</accession>
<evidence type="ECO:0000259" key="2">
    <source>
        <dbReference type="Pfam" id="PF01035"/>
    </source>
</evidence>
<dbReference type="InterPro" id="IPR025364">
    <property type="entry name" value="DUF4268"/>
</dbReference>
<comment type="caution">
    <text evidence="6">The sequence shown here is derived from an EMBL/GenBank/DDBJ whole genome shotgun (WGS) entry which is preliminary data.</text>
</comment>
<dbReference type="GO" id="GO:0006281">
    <property type="term" value="P:DNA repair"/>
    <property type="evidence" value="ECO:0007669"/>
    <property type="project" value="InterPro"/>
</dbReference>
<reference evidence="6 7" key="1">
    <citation type="submission" date="2019-01" db="EMBL/GenBank/DDBJ databases">
        <title>Lactibacter flavus gen. nov., sp. nov., a novel bacterium of the family Propionibacteriaceae isolated from raw milk and dairy products.</title>
        <authorList>
            <person name="Huptas C."/>
            <person name="Wenning M."/>
            <person name="Breitenwieser F."/>
            <person name="Doll E."/>
            <person name="Von Neubeck M."/>
            <person name="Busse H.-J."/>
            <person name="Scherer S."/>
        </authorList>
    </citation>
    <scope>NUCLEOTIDE SEQUENCE [LARGE SCALE GENOMIC DNA]</scope>
    <source>
        <strain evidence="6 7">KCTC 33808</strain>
    </source>
</reference>
<evidence type="ECO:0000313" key="6">
    <source>
        <dbReference type="EMBL" id="TBT83563.1"/>
    </source>
</evidence>
<feature type="domain" description="GmrSD restriction endonucleases C-terminal" evidence="4">
    <location>
        <begin position="356"/>
        <end position="494"/>
    </location>
</feature>
<dbReference type="InterPro" id="IPR004919">
    <property type="entry name" value="GmrSD_N"/>
</dbReference>
<protein>
    <submittedName>
        <fullName evidence="6">DUF4268 domain-containing protein</fullName>
    </submittedName>
</protein>
<dbReference type="EMBL" id="SDMQ01000011">
    <property type="protein sequence ID" value="TBT83563.1"/>
    <property type="molecule type" value="Genomic_DNA"/>
</dbReference>
<feature type="domain" description="Methylated-DNA-[protein]-cysteine S-methyltransferase DNA binding" evidence="2">
    <location>
        <begin position="519"/>
        <end position="596"/>
    </location>
</feature>
<evidence type="ECO:0000259" key="3">
    <source>
        <dbReference type="Pfam" id="PF03235"/>
    </source>
</evidence>
<proteinExistence type="predicted"/>
<feature type="domain" description="DUF4268" evidence="5">
    <location>
        <begin position="650"/>
        <end position="778"/>
    </location>
</feature>
<dbReference type="Pfam" id="PF01035">
    <property type="entry name" value="DNA_binding_1"/>
    <property type="match status" value="1"/>
</dbReference>
<dbReference type="Pfam" id="PF03235">
    <property type="entry name" value="GmrSD_N"/>
    <property type="match status" value="1"/>
</dbReference>
<dbReference type="Proteomes" id="UP000292373">
    <property type="component" value="Unassembled WGS sequence"/>
</dbReference>
<keyword evidence="7" id="KW-1185">Reference proteome</keyword>
<dbReference type="SUPFAM" id="SSF46767">
    <property type="entry name" value="Methylated DNA-protein cysteine methyltransferase, C-terminal domain"/>
    <property type="match status" value="1"/>
</dbReference>
<dbReference type="Pfam" id="PF07510">
    <property type="entry name" value="GmrSD_C"/>
    <property type="match status" value="1"/>
</dbReference>
<evidence type="ECO:0000259" key="4">
    <source>
        <dbReference type="Pfam" id="PF07510"/>
    </source>
</evidence>
<dbReference type="InterPro" id="IPR036388">
    <property type="entry name" value="WH-like_DNA-bd_sf"/>
</dbReference>
<gene>
    <name evidence="6" type="ORF">ET989_10945</name>
</gene>
<evidence type="ECO:0000256" key="1">
    <source>
        <dbReference type="ARBA" id="ARBA00022763"/>
    </source>
</evidence>
<organism evidence="6 7">
    <name type="scientific">Propioniciclava sinopodophylli</name>
    <dbReference type="NCBI Taxonomy" id="1837344"/>
    <lineage>
        <taxon>Bacteria</taxon>
        <taxon>Bacillati</taxon>
        <taxon>Actinomycetota</taxon>
        <taxon>Actinomycetes</taxon>
        <taxon>Propionibacteriales</taxon>
        <taxon>Propionibacteriaceae</taxon>
        <taxon>Propioniciclava</taxon>
    </lineage>
</organism>
<dbReference type="OrthoDB" id="3732354at2"/>
<evidence type="ECO:0000313" key="7">
    <source>
        <dbReference type="Proteomes" id="UP000292373"/>
    </source>
</evidence>
<dbReference type="InterPro" id="IPR014048">
    <property type="entry name" value="MethylDNA_cys_MeTrfase_DNA-bd"/>
</dbReference>
<dbReference type="AlphaFoldDB" id="A0A4Q9KC15"/>
<dbReference type="InterPro" id="IPR036217">
    <property type="entry name" value="MethylDNA_cys_MeTrfase_DNAb"/>
</dbReference>
<dbReference type="Pfam" id="PF14088">
    <property type="entry name" value="DUF4268"/>
    <property type="match status" value="1"/>
</dbReference>
<dbReference type="PANTHER" id="PTHR35149">
    <property type="entry name" value="SLL5132 PROTEIN"/>
    <property type="match status" value="1"/>
</dbReference>
<keyword evidence="1" id="KW-0227">DNA damage</keyword>
<dbReference type="GO" id="GO:0003824">
    <property type="term" value="F:catalytic activity"/>
    <property type="evidence" value="ECO:0007669"/>
    <property type="project" value="InterPro"/>
</dbReference>
<sequence length="783" mass="87602">MGSLVLAASPDNGVVGVHKFLVVDGQQRLTTLSILLASIRDHLSESDGQEHRDRIDAQYLVNTYEAGKPPKLVPTQADRSAYLAIVRASAEAGGEDAVGAAYRRFRVKLAEIDDPEDPHDIAAIENAVLRGLALVAVTAEAGDNAHRIFESLNNTGLRLTQSDLLKNHLFMRLGDRAEEVYEALWRPLEDKLGSENLELLFWLDLVQSDEKAKQSDTYVGQQRRFDTLTTPAEVEAEIRRIARLGDVLATILKPEREQNQALRKRLERIRAWGSTTAYPIVMQVLAQRAAGRVPDEKVIATLSYLESYFVRRIVIGRATAGLNRTLLQAVGAISGASDVEAALRDNLSEGRKHFATDAQVRESVTTVPFYWQGRASQKKLILLWLEESLRPKEPVDARQLTIEHVLPQTLTDAVRTEFGATLPAEAEVAFEHERLVHTLGNLTLTGYNSELSNRPFSDKRTMLAKSGVRMNQTIAEHPTWGASEITDRGQALAERIIDLWPGPNEKLVGVRDRETELRVDVATVLAGIPSGRWTTYGEVAVVVGSHPVPVGSAIANHPMPNPWRVLQSGGTVWAQFRWTDQHRTDDPRDLLRAEGVDVDVAGRADPEQFMDAVELAAGMGLDIDASTLRRRRRRQARKTTTDPTALGVQQVAFWESVQEWGRQHATHASFHRSPGRRHWYPVHPAVLTPGVNLVVNTTKSRVYVEAYIEGGKDQFHALHNQRQEIERDLGYAVEWREQPDKKASRIIHERPGDFRDPEQADLLVQWLVRTADDFVRVLHARHA</sequence>
<dbReference type="PANTHER" id="PTHR35149:SF2">
    <property type="entry name" value="DUF262 DOMAIN-CONTAINING PROTEIN"/>
    <property type="match status" value="1"/>
</dbReference>
<dbReference type="Gene3D" id="1.10.10.10">
    <property type="entry name" value="Winged helix-like DNA-binding domain superfamily/Winged helix DNA-binding domain"/>
    <property type="match status" value="1"/>
</dbReference>